<keyword evidence="8" id="KW-0902">Two-component regulatory system</keyword>
<evidence type="ECO:0000256" key="4">
    <source>
        <dbReference type="ARBA" id="ARBA00022679"/>
    </source>
</evidence>
<dbReference type="GO" id="GO:0004673">
    <property type="term" value="F:protein histidine kinase activity"/>
    <property type="evidence" value="ECO:0007669"/>
    <property type="project" value="UniProtKB-EC"/>
</dbReference>
<dbReference type="GO" id="GO:0005524">
    <property type="term" value="F:ATP binding"/>
    <property type="evidence" value="ECO:0007669"/>
    <property type="project" value="UniProtKB-KW"/>
</dbReference>
<dbReference type="SMART" id="SM00387">
    <property type="entry name" value="HATPase_c"/>
    <property type="match status" value="1"/>
</dbReference>
<name>A0A923J0B5_CLOTT</name>
<organism evidence="11 12">
    <name type="scientific">Clostridium tetanomorphum</name>
    <dbReference type="NCBI Taxonomy" id="1553"/>
    <lineage>
        <taxon>Bacteria</taxon>
        <taxon>Bacillati</taxon>
        <taxon>Bacillota</taxon>
        <taxon>Clostridia</taxon>
        <taxon>Eubacteriales</taxon>
        <taxon>Clostridiaceae</taxon>
        <taxon>Clostridium</taxon>
    </lineage>
</organism>
<protein>
    <recommendedName>
        <fullName evidence="2">histidine kinase</fullName>
        <ecNumber evidence="2">2.7.13.3</ecNumber>
    </recommendedName>
</protein>
<dbReference type="Pfam" id="PF02518">
    <property type="entry name" value="HATPase_c"/>
    <property type="match status" value="1"/>
</dbReference>
<evidence type="ECO:0000256" key="3">
    <source>
        <dbReference type="ARBA" id="ARBA00022553"/>
    </source>
</evidence>
<reference evidence="11 12" key="1">
    <citation type="submission" date="2020-04" db="EMBL/GenBank/DDBJ databases">
        <title>Genomic insights into acetone-butanol-ethanol (ABE) fermentation by sequencing solventogenic clostridia strains.</title>
        <authorList>
            <person name="Brown S."/>
        </authorList>
    </citation>
    <scope>NUCLEOTIDE SEQUENCE [LARGE SCALE GENOMIC DNA]</scope>
    <source>
        <strain evidence="11 12">DJ011</strain>
    </source>
</reference>
<dbReference type="RefSeq" id="WP_035146934.1">
    <property type="nucleotide sequence ID" value="NZ_JAAZWO010000008.1"/>
</dbReference>
<keyword evidence="4" id="KW-0808">Transferase</keyword>
<dbReference type="InterPro" id="IPR036890">
    <property type="entry name" value="HATPase_C_sf"/>
</dbReference>
<dbReference type="InterPro" id="IPR004358">
    <property type="entry name" value="Sig_transdc_His_kin-like_C"/>
</dbReference>
<evidence type="ECO:0000256" key="2">
    <source>
        <dbReference type="ARBA" id="ARBA00012438"/>
    </source>
</evidence>
<feature type="coiled-coil region" evidence="9">
    <location>
        <begin position="185"/>
        <end position="226"/>
    </location>
</feature>
<evidence type="ECO:0000313" key="12">
    <source>
        <dbReference type="Proteomes" id="UP000563151"/>
    </source>
</evidence>
<dbReference type="Proteomes" id="UP000563151">
    <property type="component" value="Unassembled WGS sequence"/>
</dbReference>
<evidence type="ECO:0000256" key="8">
    <source>
        <dbReference type="ARBA" id="ARBA00023012"/>
    </source>
</evidence>
<keyword evidence="12" id="KW-1185">Reference proteome</keyword>
<sequence length="393" mass="45689">MEEEKKINKKENKSYDIESRIFEEILSKISSKLIKINLDKEYLIEECLEELGERTNSARSYIFLFKDNLKYMDNVYEWCAKGVSSEKDKLQNFKTEMCPWWMEKLKNNEIISIEDVEKMPEEAEVEKEVLSEQGIKSLIVLPIFNKDNLIGYVGLDNTFENKNWTKDIQSLLRLISETFSGAFSRMQHEKELKCANEELNRKEKHINSLKAQIVQQEEMLKISQSKELLKLIGLNEENFNEIINNVIDILSFDMMVFDKVELNLSKNLPLLPCNKIEISQVIMNILKNAIYEMNKMSEIVQENGQINPNILKIETYSEEGYLVCEISDNGRGISQEVKYRLFEPFFTTKKIGEGTGLGLALAYDIITNKHNGEIKASESEWKGARFTIKIPLK</sequence>
<accession>A0A923J0B5</accession>
<evidence type="ECO:0000256" key="5">
    <source>
        <dbReference type="ARBA" id="ARBA00022741"/>
    </source>
</evidence>
<keyword evidence="3" id="KW-0597">Phosphoprotein</keyword>
<comment type="caution">
    <text evidence="11">The sequence shown here is derived from an EMBL/GenBank/DDBJ whole genome shotgun (WGS) entry which is preliminary data.</text>
</comment>
<dbReference type="PRINTS" id="PR00344">
    <property type="entry name" value="BCTRLSENSOR"/>
</dbReference>
<dbReference type="InterPro" id="IPR003594">
    <property type="entry name" value="HATPase_dom"/>
</dbReference>
<dbReference type="AlphaFoldDB" id="A0A923J0B5"/>
<dbReference type="Pfam" id="PF01590">
    <property type="entry name" value="GAF"/>
    <property type="match status" value="1"/>
</dbReference>
<evidence type="ECO:0000313" key="11">
    <source>
        <dbReference type="EMBL" id="MBC2397887.1"/>
    </source>
</evidence>
<evidence type="ECO:0000256" key="7">
    <source>
        <dbReference type="ARBA" id="ARBA00022840"/>
    </source>
</evidence>
<dbReference type="PANTHER" id="PTHR43065">
    <property type="entry name" value="SENSOR HISTIDINE KINASE"/>
    <property type="match status" value="1"/>
</dbReference>
<keyword evidence="9" id="KW-0175">Coiled coil</keyword>
<dbReference type="EMBL" id="JAAZWO010000008">
    <property type="protein sequence ID" value="MBC2397887.1"/>
    <property type="molecule type" value="Genomic_DNA"/>
</dbReference>
<dbReference type="SMART" id="SM00065">
    <property type="entry name" value="GAF"/>
    <property type="match status" value="1"/>
</dbReference>
<evidence type="ECO:0000256" key="1">
    <source>
        <dbReference type="ARBA" id="ARBA00000085"/>
    </source>
</evidence>
<dbReference type="SUPFAM" id="SSF55781">
    <property type="entry name" value="GAF domain-like"/>
    <property type="match status" value="1"/>
</dbReference>
<comment type="catalytic activity">
    <reaction evidence="1">
        <text>ATP + protein L-histidine = ADP + protein N-phospho-L-histidine.</text>
        <dbReference type="EC" id="2.7.13.3"/>
    </reaction>
</comment>
<proteinExistence type="predicted"/>
<evidence type="ECO:0000256" key="9">
    <source>
        <dbReference type="SAM" id="Coils"/>
    </source>
</evidence>
<evidence type="ECO:0000256" key="6">
    <source>
        <dbReference type="ARBA" id="ARBA00022777"/>
    </source>
</evidence>
<evidence type="ECO:0000259" key="10">
    <source>
        <dbReference type="PROSITE" id="PS50109"/>
    </source>
</evidence>
<dbReference type="EC" id="2.7.13.3" evidence="2"/>
<dbReference type="PANTHER" id="PTHR43065:SF10">
    <property type="entry name" value="PEROXIDE STRESS-ACTIVATED HISTIDINE KINASE MAK3"/>
    <property type="match status" value="1"/>
</dbReference>
<dbReference type="InterPro" id="IPR005467">
    <property type="entry name" value="His_kinase_dom"/>
</dbReference>
<dbReference type="Gene3D" id="3.30.565.10">
    <property type="entry name" value="Histidine kinase-like ATPase, C-terminal domain"/>
    <property type="match status" value="1"/>
</dbReference>
<gene>
    <name evidence="11" type="ORF">HGG79_08880</name>
</gene>
<dbReference type="PROSITE" id="PS50109">
    <property type="entry name" value="HIS_KIN"/>
    <property type="match status" value="1"/>
</dbReference>
<dbReference type="Gene3D" id="3.30.450.40">
    <property type="match status" value="1"/>
</dbReference>
<keyword evidence="6" id="KW-0418">Kinase</keyword>
<dbReference type="SUPFAM" id="SSF55874">
    <property type="entry name" value="ATPase domain of HSP90 chaperone/DNA topoisomerase II/histidine kinase"/>
    <property type="match status" value="1"/>
</dbReference>
<keyword evidence="7" id="KW-0067">ATP-binding</keyword>
<dbReference type="GO" id="GO:0000160">
    <property type="term" value="P:phosphorelay signal transduction system"/>
    <property type="evidence" value="ECO:0007669"/>
    <property type="project" value="UniProtKB-KW"/>
</dbReference>
<keyword evidence="5" id="KW-0547">Nucleotide-binding</keyword>
<feature type="domain" description="Histidine kinase" evidence="10">
    <location>
        <begin position="226"/>
        <end position="393"/>
    </location>
</feature>
<dbReference type="InterPro" id="IPR029016">
    <property type="entry name" value="GAF-like_dom_sf"/>
</dbReference>
<dbReference type="InterPro" id="IPR003018">
    <property type="entry name" value="GAF"/>
</dbReference>